<keyword evidence="3" id="KW-1185">Reference proteome</keyword>
<reference evidence="2" key="1">
    <citation type="submission" date="2020-05" db="EMBL/GenBank/DDBJ databases">
        <title>Mycena genomes resolve the evolution of fungal bioluminescence.</title>
        <authorList>
            <person name="Tsai I.J."/>
        </authorList>
    </citation>
    <scope>NUCLEOTIDE SEQUENCE</scope>
    <source>
        <strain evidence="2">160909Yilan</strain>
    </source>
</reference>
<dbReference type="AlphaFoldDB" id="A0A8H6YHQ6"/>
<evidence type="ECO:0000313" key="3">
    <source>
        <dbReference type="Proteomes" id="UP000623467"/>
    </source>
</evidence>
<proteinExistence type="predicted"/>
<accession>A0A8H6YHQ6</accession>
<dbReference type="Proteomes" id="UP000623467">
    <property type="component" value="Unassembled WGS sequence"/>
</dbReference>
<dbReference type="OrthoDB" id="2840257at2759"/>
<dbReference type="Gene3D" id="3.80.10.10">
    <property type="entry name" value="Ribonuclease Inhibitor"/>
    <property type="match status" value="1"/>
</dbReference>
<protein>
    <recommendedName>
        <fullName evidence="4">F-box domain-containing protein</fullName>
    </recommendedName>
</protein>
<keyword evidence="1" id="KW-0175">Coiled coil</keyword>
<feature type="coiled-coil region" evidence="1">
    <location>
        <begin position="3"/>
        <end position="55"/>
    </location>
</feature>
<sequence>MSAEGLRARIAKLDTELKEKKAELNEIHRPPKELLNELERDKILAQRQLNNVLNLDPIAHLPLEISSEIFLLCLDPFPMPGALPHCVPRLLLSICRAWTDIALSTPALWAAIHIRFPCTRGLKNILPVWLERVRNQFLSISLEVERGQVDEDVVGIIWRHGQQLKHLELFEHWGIDILQCASPGPLPSLETLTMRGDGCFRRYSLELLRLAPNLVEYLVDDIFFEVNPPKMVLPKLRRLTFGEPGIRPRCSLNVLKHLSLPQLDALKIDTSMGILLAFLEKSSPPLLELSLALRYGDADFVALAEYVPRLMWLEVWYPEYEEVENLFTVLTKPQSPFPLPNLRTLIVHLDPHVVPEHSESLWMALICALTARRTHIQVFQLTILDPLPASCMPTPDILAAIRELRTDGMQVSVSATQEPWSLFD</sequence>
<dbReference type="InterPro" id="IPR032675">
    <property type="entry name" value="LRR_dom_sf"/>
</dbReference>
<evidence type="ECO:0008006" key="4">
    <source>
        <dbReference type="Google" id="ProtNLM"/>
    </source>
</evidence>
<evidence type="ECO:0000256" key="1">
    <source>
        <dbReference type="SAM" id="Coils"/>
    </source>
</evidence>
<gene>
    <name evidence="2" type="ORF">MSAN_01177400</name>
</gene>
<organism evidence="2 3">
    <name type="scientific">Mycena sanguinolenta</name>
    <dbReference type="NCBI Taxonomy" id="230812"/>
    <lineage>
        <taxon>Eukaryota</taxon>
        <taxon>Fungi</taxon>
        <taxon>Dikarya</taxon>
        <taxon>Basidiomycota</taxon>
        <taxon>Agaricomycotina</taxon>
        <taxon>Agaricomycetes</taxon>
        <taxon>Agaricomycetidae</taxon>
        <taxon>Agaricales</taxon>
        <taxon>Marasmiineae</taxon>
        <taxon>Mycenaceae</taxon>
        <taxon>Mycena</taxon>
    </lineage>
</organism>
<name>A0A8H6YHQ6_9AGAR</name>
<comment type="caution">
    <text evidence="2">The sequence shown here is derived from an EMBL/GenBank/DDBJ whole genome shotgun (WGS) entry which is preliminary data.</text>
</comment>
<evidence type="ECO:0000313" key="2">
    <source>
        <dbReference type="EMBL" id="KAF7361443.1"/>
    </source>
</evidence>
<dbReference type="EMBL" id="JACAZH010000008">
    <property type="protein sequence ID" value="KAF7361443.1"/>
    <property type="molecule type" value="Genomic_DNA"/>
</dbReference>